<feature type="transmembrane region" description="Helical" evidence="8">
    <location>
        <begin position="6"/>
        <end position="24"/>
    </location>
</feature>
<feature type="transmembrane region" description="Helical" evidence="8">
    <location>
        <begin position="304"/>
        <end position="326"/>
    </location>
</feature>
<dbReference type="InterPro" id="IPR038770">
    <property type="entry name" value="Na+/solute_symporter_sf"/>
</dbReference>
<feature type="region of interest" description="Disordered" evidence="7">
    <location>
        <begin position="426"/>
        <end position="460"/>
    </location>
</feature>
<dbReference type="GO" id="GO:0016020">
    <property type="term" value="C:membrane"/>
    <property type="evidence" value="ECO:0007669"/>
    <property type="project" value="UniProtKB-SubCell"/>
</dbReference>
<feature type="transmembrane region" description="Helical" evidence="8">
    <location>
        <begin position="601"/>
        <end position="623"/>
    </location>
</feature>
<evidence type="ECO:0000256" key="8">
    <source>
        <dbReference type="SAM" id="Phobius"/>
    </source>
</evidence>
<comment type="similarity">
    <text evidence="2">Belongs to the bile acid:sodium symporter (BASS) (TC 2.A.28) family.</text>
</comment>
<keyword evidence="4" id="KW-0813">Transport</keyword>
<evidence type="ECO:0000256" key="7">
    <source>
        <dbReference type="SAM" id="MobiDB-lite"/>
    </source>
</evidence>
<evidence type="ECO:0000256" key="4">
    <source>
        <dbReference type="ARBA" id="ARBA00022847"/>
    </source>
</evidence>
<protein>
    <recommendedName>
        <fullName evidence="11">Solute carrier family 10 member 6</fullName>
    </recommendedName>
</protein>
<feature type="transmembrane region" description="Helical" evidence="8">
    <location>
        <begin position="635"/>
        <end position="659"/>
    </location>
</feature>
<dbReference type="PANTHER" id="PTHR10361">
    <property type="entry name" value="SODIUM-BILE ACID COTRANSPORTER"/>
    <property type="match status" value="1"/>
</dbReference>
<dbReference type="Pfam" id="PF01758">
    <property type="entry name" value="SBF"/>
    <property type="match status" value="2"/>
</dbReference>
<reference evidence="9 10" key="1">
    <citation type="submission" date="2023-11" db="EMBL/GenBank/DDBJ databases">
        <authorList>
            <person name="Okamura Y."/>
        </authorList>
    </citation>
    <scope>NUCLEOTIDE SEQUENCE [LARGE SCALE GENOMIC DNA]</scope>
</reference>
<accession>A0AAV1IXK0</accession>
<gene>
    <name evidence="9" type="ORF">LNINA_LOCUS1060</name>
</gene>
<comment type="subcellular location">
    <subcellularLocation>
        <location evidence="1">Membrane</location>
        <topology evidence="1">Multi-pass membrane protein</topology>
    </subcellularLocation>
</comment>
<feature type="transmembrane region" description="Helical" evidence="8">
    <location>
        <begin position="173"/>
        <end position="197"/>
    </location>
</feature>
<dbReference type="GO" id="GO:0015293">
    <property type="term" value="F:symporter activity"/>
    <property type="evidence" value="ECO:0007669"/>
    <property type="project" value="UniProtKB-KW"/>
</dbReference>
<keyword evidence="4" id="KW-0769">Symport</keyword>
<evidence type="ECO:0008006" key="11">
    <source>
        <dbReference type="Google" id="ProtNLM"/>
    </source>
</evidence>
<sequence>MCPLWPLHLIILYLLALGPLWVLCQSVPNLIASFDPKEIQLNMGETAFVRVNITGTGYLPNDEIITKVGEEHIASAKWNSTPLVTEGGKFFSGLVKVNGNFLGRTEFVIEAKRDKEVFTVTNGTLPVIVVRPSRLIDKLFTSSVATFVTLIFINFGCAMHWPTVKEVIIKPVGPIIGMCGQFLFMPLISFGLSYVIFPNSAAMRLGMFCTGVSPAGGASNIWTFILGGNLNLSLAMTSICTLASFAFMPAWLFSLGQIVFNNANIVVPYKHIAYFVACLIAPLAIGLSMQKFTPRIAAFMVRILKGFSTTLLLFVIVFAIITNLYIFELFTWQIIVAGMGIPWLGYAAGYLVAVACKQSHPDALAISIETGIQNTGIAIFLLRYALPQPEADLTTVVPVAVAIMTPIPMTIIYIYQKIRGCLGASDEESSTRKSSKISRQYQKEQAPASMEPLMTQNKEHDQKGTKMRFLLLTLGCITALQTVNCQASDTVALFDKDEVLVHMNEYDYVNFNVSGPSFEVNDVIVGISRMEKHVTVEWNSTYRLTQEDVDRGVFEGRFRVNGNFLGRTEVLVERRQGDVRLSVNGSLPVTVIRPQRPIDKAFTVSVAVFVSLIFINFGCAMHWPTVKEVLKRPLGPVIGMCGQFLFMPLISFGLGFVLFPDLPAMRLGMFFTGVSPGGGASNIWTFILGGNLNLSLAMTSISTIASFGFMPAWIFSLGQVVFADANIVIPYARIAYFVVGLLVPLVIGLGMQKFTPKIAGFMVKILKVFSTTLLLFIIIFAIVTNLYIFELFTWNIIVAGMGIPWLGYLAGYIVARLLKQTHEDALAISIETGVQNMGIAVFLLRYALPQPEADLTTVVPVSVAIMTPFPMIAIFIYQKISGCIRNRMRSKKIQLATQEIEIASNVAVTDSKQA</sequence>
<dbReference type="InterPro" id="IPR004710">
    <property type="entry name" value="Bilac:Na_transpt"/>
</dbReference>
<feature type="transmembrane region" description="Helical" evidence="8">
    <location>
        <begin position="794"/>
        <end position="814"/>
    </location>
</feature>
<organism evidence="9 10">
    <name type="scientific">Leptosia nina</name>
    <dbReference type="NCBI Taxonomy" id="320188"/>
    <lineage>
        <taxon>Eukaryota</taxon>
        <taxon>Metazoa</taxon>
        <taxon>Ecdysozoa</taxon>
        <taxon>Arthropoda</taxon>
        <taxon>Hexapoda</taxon>
        <taxon>Insecta</taxon>
        <taxon>Pterygota</taxon>
        <taxon>Neoptera</taxon>
        <taxon>Endopterygota</taxon>
        <taxon>Lepidoptera</taxon>
        <taxon>Glossata</taxon>
        <taxon>Ditrysia</taxon>
        <taxon>Papilionoidea</taxon>
        <taxon>Pieridae</taxon>
        <taxon>Pierinae</taxon>
        <taxon>Leptosia</taxon>
    </lineage>
</organism>
<feature type="transmembrane region" description="Helical" evidence="8">
    <location>
        <begin position="768"/>
        <end position="788"/>
    </location>
</feature>
<keyword evidence="10" id="KW-1185">Reference proteome</keyword>
<dbReference type="EMBL" id="CAVLEF010000002">
    <property type="protein sequence ID" value="CAK1541048.1"/>
    <property type="molecule type" value="Genomic_DNA"/>
</dbReference>
<feature type="transmembrane region" description="Helical" evidence="8">
    <location>
        <begin position="139"/>
        <end position="161"/>
    </location>
</feature>
<feature type="transmembrane region" description="Helical" evidence="8">
    <location>
        <begin position="272"/>
        <end position="292"/>
    </location>
</feature>
<dbReference type="Proteomes" id="UP001497472">
    <property type="component" value="Unassembled WGS sequence"/>
</dbReference>
<feature type="transmembrane region" description="Helical" evidence="8">
    <location>
        <begin position="332"/>
        <end position="356"/>
    </location>
</feature>
<evidence type="ECO:0000256" key="5">
    <source>
        <dbReference type="ARBA" id="ARBA00022989"/>
    </source>
</evidence>
<feature type="transmembrane region" description="Helical" evidence="8">
    <location>
        <begin position="694"/>
        <end position="715"/>
    </location>
</feature>
<evidence type="ECO:0000256" key="3">
    <source>
        <dbReference type="ARBA" id="ARBA00022692"/>
    </source>
</evidence>
<feature type="transmembrane region" description="Helical" evidence="8">
    <location>
        <begin position="727"/>
        <end position="747"/>
    </location>
</feature>
<evidence type="ECO:0000313" key="10">
    <source>
        <dbReference type="Proteomes" id="UP001497472"/>
    </source>
</evidence>
<feature type="transmembrane region" description="Helical" evidence="8">
    <location>
        <begin position="396"/>
        <end position="415"/>
    </location>
</feature>
<dbReference type="PANTHER" id="PTHR10361:SF28">
    <property type="entry name" value="P3 PROTEIN-RELATED"/>
    <property type="match status" value="1"/>
</dbReference>
<evidence type="ECO:0000256" key="2">
    <source>
        <dbReference type="ARBA" id="ARBA00006528"/>
    </source>
</evidence>
<comment type="caution">
    <text evidence="9">The sequence shown here is derived from an EMBL/GenBank/DDBJ whole genome shotgun (WGS) entry which is preliminary data.</text>
</comment>
<dbReference type="InterPro" id="IPR002657">
    <property type="entry name" value="BilAc:Na_symport/Acr3"/>
</dbReference>
<feature type="transmembrane region" description="Helical" evidence="8">
    <location>
        <begin position="232"/>
        <end position="252"/>
    </location>
</feature>
<feature type="transmembrane region" description="Helical" evidence="8">
    <location>
        <begin position="858"/>
        <end position="877"/>
    </location>
</feature>
<name>A0AAV1IXK0_9NEOP</name>
<dbReference type="AlphaFoldDB" id="A0AAV1IXK0"/>
<proteinExistence type="inferred from homology"/>
<evidence type="ECO:0000256" key="1">
    <source>
        <dbReference type="ARBA" id="ARBA00004141"/>
    </source>
</evidence>
<evidence type="ECO:0000313" key="9">
    <source>
        <dbReference type="EMBL" id="CAK1541048.1"/>
    </source>
</evidence>
<keyword evidence="3 8" id="KW-0812">Transmembrane</keyword>
<keyword evidence="5 8" id="KW-1133">Transmembrane helix</keyword>
<keyword evidence="6 8" id="KW-0472">Membrane</keyword>
<evidence type="ECO:0000256" key="6">
    <source>
        <dbReference type="ARBA" id="ARBA00023136"/>
    </source>
</evidence>
<dbReference type="Gene3D" id="1.20.1530.20">
    <property type="match status" value="2"/>
</dbReference>